<evidence type="ECO:0000256" key="3">
    <source>
        <dbReference type="SAM" id="MobiDB-lite"/>
    </source>
</evidence>
<keyword evidence="2" id="KW-0539">Nucleus</keyword>
<gene>
    <name evidence="5" type="ORF">B0T18DRAFT_369082</name>
</gene>
<dbReference type="Gene3D" id="1.10.20.10">
    <property type="entry name" value="Histone, subunit A"/>
    <property type="match status" value="1"/>
</dbReference>
<evidence type="ECO:0000259" key="4">
    <source>
        <dbReference type="Pfam" id="PF00808"/>
    </source>
</evidence>
<protein>
    <submittedName>
        <fullName evidence="5">Histone-fold-containing protein</fullName>
    </submittedName>
</protein>
<proteinExistence type="predicted"/>
<dbReference type="InterPro" id="IPR003958">
    <property type="entry name" value="CBFA_NFYB_domain"/>
</dbReference>
<keyword evidence="6" id="KW-1185">Reference proteome</keyword>
<dbReference type="InterPro" id="IPR009072">
    <property type="entry name" value="Histone-fold"/>
</dbReference>
<comment type="subcellular location">
    <subcellularLocation>
        <location evidence="1">Nucleus</location>
    </subcellularLocation>
</comment>
<reference evidence="5" key="1">
    <citation type="submission" date="2023-06" db="EMBL/GenBank/DDBJ databases">
        <title>Genome-scale phylogeny and comparative genomics of the fungal order Sordariales.</title>
        <authorList>
            <consortium name="Lawrence Berkeley National Laboratory"/>
            <person name="Hensen N."/>
            <person name="Bonometti L."/>
            <person name="Westerberg I."/>
            <person name="Brannstrom I.O."/>
            <person name="Guillou S."/>
            <person name="Cros-Aarteil S."/>
            <person name="Calhoun S."/>
            <person name="Haridas S."/>
            <person name="Kuo A."/>
            <person name="Mondo S."/>
            <person name="Pangilinan J."/>
            <person name="Riley R."/>
            <person name="LaButti K."/>
            <person name="Andreopoulos B."/>
            <person name="Lipzen A."/>
            <person name="Chen C."/>
            <person name="Yanf M."/>
            <person name="Daum C."/>
            <person name="Ng V."/>
            <person name="Clum A."/>
            <person name="Steindorff A."/>
            <person name="Ohm R."/>
            <person name="Martin F."/>
            <person name="Silar P."/>
            <person name="Natvig D."/>
            <person name="Lalanne C."/>
            <person name="Gautier V."/>
            <person name="Ament-velasquez S.L."/>
            <person name="Kruys A."/>
            <person name="Hutchinson M.I."/>
            <person name="Powell A.J."/>
            <person name="Barry K."/>
            <person name="Miller A.N."/>
            <person name="Grigoriev I.V."/>
            <person name="Debuchy R."/>
            <person name="Gladieux P."/>
            <person name="Thoren M.H."/>
            <person name="Johannesson H."/>
        </authorList>
    </citation>
    <scope>NUCLEOTIDE SEQUENCE</scope>
    <source>
        <strain evidence="5">SMH3187-1</strain>
    </source>
</reference>
<organism evidence="5 6">
    <name type="scientific">Schizothecium vesticola</name>
    <dbReference type="NCBI Taxonomy" id="314040"/>
    <lineage>
        <taxon>Eukaryota</taxon>
        <taxon>Fungi</taxon>
        <taxon>Dikarya</taxon>
        <taxon>Ascomycota</taxon>
        <taxon>Pezizomycotina</taxon>
        <taxon>Sordariomycetes</taxon>
        <taxon>Sordariomycetidae</taxon>
        <taxon>Sordariales</taxon>
        <taxon>Schizotheciaceae</taxon>
        <taxon>Schizothecium</taxon>
    </lineage>
</organism>
<dbReference type="InterPro" id="IPR050568">
    <property type="entry name" value="Transcr_DNA_Rep_Reg"/>
</dbReference>
<feature type="domain" description="Transcription factor CBF/NF-Y/archaeal histone" evidence="4">
    <location>
        <begin position="19"/>
        <end position="84"/>
    </location>
</feature>
<dbReference type="CDD" id="cd23645">
    <property type="entry name" value="HFD_Dpb3-like"/>
    <property type="match status" value="1"/>
</dbReference>
<dbReference type="EMBL" id="JAUKUD010000004">
    <property type="protein sequence ID" value="KAK0746578.1"/>
    <property type="molecule type" value="Genomic_DNA"/>
</dbReference>
<dbReference type="Pfam" id="PF00808">
    <property type="entry name" value="CBFD_NFYB_HMF"/>
    <property type="match status" value="1"/>
</dbReference>
<evidence type="ECO:0000313" key="6">
    <source>
        <dbReference type="Proteomes" id="UP001172155"/>
    </source>
</evidence>
<evidence type="ECO:0000256" key="2">
    <source>
        <dbReference type="ARBA" id="ARBA00023242"/>
    </source>
</evidence>
<feature type="region of interest" description="Disordered" evidence="3">
    <location>
        <begin position="130"/>
        <end position="197"/>
    </location>
</feature>
<dbReference type="SUPFAM" id="SSF47113">
    <property type="entry name" value="Histone-fold"/>
    <property type="match status" value="1"/>
</dbReference>
<evidence type="ECO:0000256" key="1">
    <source>
        <dbReference type="ARBA" id="ARBA00004123"/>
    </source>
</evidence>
<feature type="compositionally biased region" description="Basic and acidic residues" evidence="3">
    <location>
        <begin position="177"/>
        <end position="189"/>
    </location>
</feature>
<dbReference type="GO" id="GO:0046982">
    <property type="term" value="F:protein heterodimerization activity"/>
    <property type="evidence" value="ECO:0007669"/>
    <property type="project" value="InterPro"/>
</dbReference>
<accession>A0AA40K5D9</accession>
<dbReference type="PANTHER" id="PTHR10252:SF54">
    <property type="entry name" value="CHROMATIN ACCESSIBILITY COMPLEX PROTEIN 1"/>
    <property type="match status" value="1"/>
</dbReference>
<name>A0AA40K5D9_9PEZI</name>
<dbReference type="GO" id="GO:0008623">
    <property type="term" value="C:CHRAC"/>
    <property type="evidence" value="ECO:0007669"/>
    <property type="project" value="TreeGrafter"/>
</dbReference>
<dbReference type="Proteomes" id="UP001172155">
    <property type="component" value="Unassembled WGS sequence"/>
</dbReference>
<feature type="compositionally biased region" description="Polar residues" evidence="3">
    <location>
        <begin position="141"/>
        <end position="163"/>
    </location>
</feature>
<sequence length="197" mass="21151">MPYNTTAIPPRKEVTGQTQLPLTRVKKIIAVDPDVSICSNNAAFVITIATELFIQHLMTEAQNMAKAERKPRRNIQYKDIANAVSHNDNLEFLEDVVPKTTTFKQVKSQAAATRAKLKGEKSGSGAAAAAAEASAAAPPNGGTSNKKQKSIMNGTNGFSSRSRLSMDGGDPSSQLEMEMREAARQRQGQDGDVDMTG</sequence>
<evidence type="ECO:0000313" key="5">
    <source>
        <dbReference type="EMBL" id="KAK0746578.1"/>
    </source>
</evidence>
<dbReference type="GO" id="GO:0006261">
    <property type="term" value="P:DNA-templated DNA replication"/>
    <property type="evidence" value="ECO:0007669"/>
    <property type="project" value="TreeGrafter"/>
</dbReference>
<dbReference type="PANTHER" id="PTHR10252">
    <property type="entry name" value="HISTONE-LIKE TRANSCRIPTION FACTOR CCAAT-RELATED"/>
    <property type="match status" value="1"/>
</dbReference>
<comment type="caution">
    <text evidence="5">The sequence shown here is derived from an EMBL/GenBank/DDBJ whole genome shotgun (WGS) entry which is preliminary data.</text>
</comment>
<dbReference type="AlphaFoldDB" id="A0AA40K5D9"/>